<evidence type="ECO:0000256" key="6">
    <source>
        <dbReference type="ARBA" id="ARBA00023136"/>
    </source>
</evidence>
<keyword evidence="2 7" id="KW-0812">Transmembrane</keyword>
<evidence type="ECO:0000256" key="4">
    <source>
        <dbReference type="ARBA" id="ARBA00022989"/>
    </source>
</evidence>
<dbReference type="WBParaSite" id="PSAMB.scaffold2594size22354.g18486.t1">
    <property type="protein sequence ID" value="PSAMB.scaffold2594size22354.g18486.t1"/>
    <property type="gene ID" value="PSAMB.scaffold2594size22354.g18486"/>
</dbReference>
<sequence>MLRAAQRGSSLGRRQLQRQQAVRFQSAEAAHSGPSSSGGGSGLGKLLVYTAGAAVAGAAGIVGYAYVDPTFRQNMEISVPQTKAVFDTVIGKQGIKPIDSSKTTPSPGAVSDLKNKVLGLLPGKKEDEHTKDGRSAGEAAASTPLLKPKPKVEDKSSSTPAPAPTKKEVVNLGKAIVDEEAAKTKANSDLEERIKYAITSVEKKLSRVFESKNKTIVAINHHAKLLREAVEDPQDPKWAEVNTALDHMQYAADLDSNDEVDTRNYLDNLRKIVNDGRSSNMTATNPILVNANESLNKLQYQLDELNAKVNQARMESRIMTEYRQLIEESRRQFANELKSILPNIDLHASDSKLSEDELNALIAHAHLRVDQLRKQFTEQQLREEQHIAEAIERQKAEDKRVAEERLNMELSRVQGETDTLVERKVTEKQGEWEGELRAQLRRAAAAHSEHLEEVVRAQKELLELEHARQREDAIQKERDVFHREVSGALARLEGIEAALDSRAAQDAENRKAKELWLACQNLVESVVHGRKGGTNVDTRKKPLAGELMAIKEASASDPFVNTVLKSLADESLYEGVYTQEDLKARFLKVYKLGWRTARIGDNGGTLFQYLWSTVMSFLMFDVQKNYSLEEKFNPDALDTFAILSRAKHFLIERDDITSAVRLLQLLEGEPARVARSWVHDARVHLETRQAAELLLAHAAAISMRTVY</sequence>
<dbReference type="Pfam" id="PF09731">
    <property type="entry name" value="Mitofilin"/>
    <property type="match status" value="1"/>
</dbReference>
<feature type="region of interest" description="Disordered" evidence="9">
    <location>
        <begin position="1"/>
        <end position="41"/>
    </location>
</feature>
<keyword evidence="6" id="KW-0472">Membrane</keyword>
<keyword evidence="5 7" id="KW-0496">Mitochondrion</keyword>
<feature type="region of interest" description="Disordered" evidence="9">
    <location>
        <begin position="120"/>
        <end position="166"/>
    </location>
</feature>
<feature type="compositionally biased region" description="Low complexity" evidence="9">
    <location>
        <begin position="1"/>
        <end position="20"/>
    </location>
</feature>
<evidence type="ECO:0000256" key="5">
    <source>
        <dbReference type="ARBA" id="ARBA00023128"/>
    </source>
</evidence>
<dbReference type="GO" id="GO:0042407">
    <property type="term" value="P:cristae formation"/>
    <property type="evidence" value="ECO:0007669"/>
    <property type="project" value="TreeGrafter"/>
</dbReference>
<dbReference type="AlphaFoldDB" id="A0A914VVZ9"/>
<organism evidence="10 11">
    <name type="scientific">Plectus sambesii</name>
    <dbReference type="NCBI Taxonomy" id="2011161"/>
    <lineage>
        <taxon>Eukaryota</taxon>
        <taxon>Metazoa</taxon>
        <taxon>Ecdysozoa</taxon>
        <taxon>Nematoda</taxon>
        <taxon>Chromadorea</taxon>
        <taxon>Plectida</taxon>
        <taxon>Plectina</taxon>
        <taxon>Plectoidea</taxon>
        <taxon>Plectidae</taxon>
        <taxon>Plectus</taxon>
    </lineage>
</organism>
<evidence type="ECO:0000256" key="2">
    <source>
        <dbReference type="ARBA" id="ARBA00022692"/>
    </source>
</evidence>
<feature type="compositionally biased region" description="Basic and acidic residues" evidence="9">
    <location>
        <begin position="123"/>
        <end position="135"/>
    </location>
</feature>
<keyword evidence="8" id="KW-0175">Coiled coil</keyword>
<keyword evidence="4" id="KW-1133">Transmembrane helix</keyword>
<keyword evidence="3 7" id="KW-0999">Mitochondrion inner membrane</keyword>
<name>A0A914VVZ9_9BILA</name>
<evidence type="ECO:0000256" key="1">
    <source>
        <dbReference type="ARBA" id="ARBA00010877"/>
    </source>
</evidence>
<comment type="similarity">
    <text evidence="1 7">Belongs to the MICOS complex subunit Mic60 family.</text>
</comment>
<evidence type="ECO:0000313" key="10">
    <source>
        <dbReference type="Proteomes" id="UP000887566"/>
    </source>
</evidence>
<dbReference type="Proteomes" id="UP000887566">
    <property type="component" value="Unplaced"/>
</dbReference>
<proteinExistence type="inferred from homology"/>
<dbReference type="PANTHER" id="PTHR15415:SF7">
    <property type="entry name" value="MICOS COMPLEX SUBUNIT MIC60"/>
    <property type="match status" value="1"/>
</dbReference>
<accession>A0A914VVZ9</accession>
<evidence type="ECO:0000256" key="3">
    <source>
        <dbReference type="ARBA" id="ARBA00022792"/>
    </source>
</evidence>
<protein>
    <recommendedName>
        <fullName evidence="7">MICOS complex subunit MIC60</fullName>
    </recommendedName>
    <alternativeName>
        <fullName evidence="7">Mitofilin</fullName>
    </alternativeName>
</protein>
<comment type="subcellular location">
    <subcellularLocation>
        <location evidence="7">Mitochondrion inner membrane</location>
        <topology evidence="7">Single-pass membrane protein</topology>
    </subcellularLocation>
</comment>
<feature type="coiled-coil region" evidence="8">
    <location>
        <begin position="440"/>
        <end position="477"/>
    </location>
</feature>
<feature type="coiled-coil region" evidence="8">
    <location>
        <begin position="288"/>
        <end position="315"/>
    </location>
</feature>
<reference evidence="11" key="1">
    <citation type="submission" date="2022-11" db="UniProtKB">
        <authorList>
            <consortium name="WormBaseParasite"/>
        </authorList>
    </citation>
    <scope>IDENTIFICATION</scope>
</reference>
<evidence type="ECO:0000313" key="11">
    <source>
        <dbReference type="WBParaSite" id="PSAMB.scaffold2594size22354.g18486.t1"/>
    </source>
</evidence>
<comment type="subunit">
    <text evidence="7">Component of the mitochondrial contact site and cristae organizing system (MICOS) complex.</text>
</comment>
<evidence type="ECO:0000256" key="8">
    <source>
        <dbReference type="SAM" id="Coils"/>
    </source>
</evidence>
<keyword evidence="10" id="KW-1185">Reference proteome</keyword>
<dbReference type="GO" id="GO:0061617">
    <property type="term" value="C:MICOS complex"/>
    <property type="evidence" value="ECO:0007669"/>
    <property type="project" value="TreeGrafter"/>
</dbReference>
<evidence type="ECO:0000256" key="9">
    <source>
        <dbReference type="SAM" id="MobiDB-lite"/>
    </source>
</evidence>
<comment type="function">
    <text evidence="7">Component of the MICOS complex, a large protein complex of the mitochondrial inner membrane that plays crucial roles in the maintenance of crista junctions, inner membrane architecture, and formation of contact sites to the outer membrane.</text>
</comment>
<dbReference type="PANTHER" id="PTHR15415">
    <property type="entry name" value="MITOFILIN"/>
    <property type="match status" value="1"/>
</dbReference>
<dbReference type="InterPro" id="IPR019133">
    <property type="entry name" value="MIC60"/>
</dbReference>
<evidence type="ECO:0000256" key="7">
    <source>
        <dbReference type="RuleBase" id="RU363000"/>
    </source>
</evidence>